<protein>
    <recommendedName>
        <fullName evidence="3">NmrA-like domain-containing protein</fullName>
    </recommendedName>
</protein>
<dbReference type="OrthoDB" id="300709at2759"/>
<dbReference type="InterPro" id="IPR051164">
    <property type="entry name" value="NmrA-like_oxidored"/>
</dbReference>
<dbReference type="Gene3D" id="3.90.25.10">
    <property type="entry name" value="UDP-galactose 4-epimerase, domain 1"/>
    <property type="match status" value="1"/>
</dbReference>
<dbReference type="PANTHER" id="PTHR42748:SF14">
    <property type="entry name" value="SNOAL-LIKE DOMAIN-CONTAINING PROTEIN"/>
    <property type="match status" value="1"/>
</dbReference>
<accession>A0A8H4QI59</accession>
<evidence type="ECO:0000313" key="4">
    <source>
        <dbReference type="EMBL" id="KAF4611364.1"/>
    </source>
</evidence>
<dbReference type="SUPFAM" id="SSF51735">
    <property type="entry name" value="NAD(P)-binding Rossmann-fold domains"/>
    <property type="match status" value="1"/>
</dbReference>
<dbReference type="Gene3D" id="3.40.50.720">
    <property type="entry name" value="NAD(P)-binding Rossmann-like Domain"/>
    <property type="match status" value="1"/>
</dbReference>
<organism evidence="4 5">
    <name type="scientific">Cudoniella acicularis</name>
    <dbReference type="NCBI Taxonomy" id="354080"/>
    <lineage>
        <taxon>Eukaryota</taxon>
        <taxon>Fungi</taxon>
        <taxon>Dikarya</taxon>
        <taxon>Ascomycota</taxon>
        <taxon>Pezizomycotina</taxon>
        <taxon>Leotiomycetes</taxon>
        <taxon>Helotiales</taxon>
        <taxon>Tricladiaceae</taxon>
        <taxon>Cudoniella</taxon>
    </lineage>
</organism>
<dbReference type="CDD" id="cd05251">
    <property type="entry name" value="NmrA_like_SDR_a"/>
    <property type="match status" value="1"/>
</dbReference>
<dbReference type="InterPro" id="IPR008030">
    <property type="entry name" value="NmrA-like"/>
</dbReference>
<dbReference type="Proteomes" id="UP000566819">
    <property type="component" value="Unassembled WGS sequence"/>
</dbReference>
<dbReference type="AlphaFoldDB" id="A0A8H4QI59"/>
<comment type="caution">
    <text evidence="4">The sequence shown here is derived from an EMBL/GenBank/DDBJ whole genome shotgun (WGS) entry which is preliminary data.</text>
</comment>
<reference evidence="4 5" key="1">
    <citation type="submission" date="2020-03" db="EMBL/GenBank/DDBJ databases">
        <title>Draft Genome Sequence of Cudoniella acicularis.</title>
        <authorList>
            <person name="Buettner E."/>
            <person name="Kellner H."/>
        </authorList>
    </citation>
    <scope>NUCLEOTIDE SEQUENCE [LARGE SCALE GENOMIC DNA]</scope>
    <source>
        <strain evidence="4 5">DSM 108380</strain>
    </source>
</reference>
<evidence type="ECO:0000313" key="5">
    <source>
        <dbReference type="Proteomes" id="UP000566819"/>
    </source>
</evidence>
<gene>
    <name evidence="4" type="ORF">G7Y89_g15650</name>
</gene>
<evidence type="ECO:0000259" key="3">
    <source>
        <dbReference type="Pfam" id="PF05368"/>
    </source>
</evidence>
<evidence type="ECO:0000256" key="1">
    <source>
        <dbReference type="ARBA" id="ARBA00006328"/>
    </source>
</evidence>
<dbReference type="Pfam" id="PF05368">
    <property type="entry name" value="NmrA"/>
    <property type="match status" value="1"/>
</dbReference>
<dbReference type="PANTHER" id="PTHR42748">
    <property type="entry name" value="NITROGEN METABOLITE REPRESSION PROTEIN NMRA FAMILY MEMBER"/>
    <property type="match status" value="1"/>
</dbReference>
<sequence>MSSSEKQTVLVIGGTGAQGTPVVKALTKDSAYNVRILTRSTTSPSAQALASLPGVTILAGSPFNEASLHTALSGSSIVFANTNGFAVGEKAEIYWGIRIYELAREHNVKHFIWSSLDSSYEISGYQPRFRTGHFDGKAKVERWISTQDSKAMKWSFITSCLYMEMLGQTLGPVKEKGEDGEEVFVFAAPVGSGSPPLICLDDLGEYARWIIDHPEKSNEMNLRLATEHVGWEYLAKTFTEVTGKKAVFRDLTLDEYFASGVFSDPDRKVGHSVEKNDETLQTFRQNFGNFWNTWKEDVILRDTKVLDEILPNRIRTVGEWMRLTGYTGEKTAVTKDYRDGVMAARKAS</sequence>
<keyword evidence="2" id="KW-0521">NADP</keyword>
<dbReference type="EMBL" id="JAAMPI010002569">
    <property type="protein sequence ID" value="KAF4611364.1"/>
    <property type="molecule type" value="Genomic_DNA"/>
</dbReference>
<proteinExistence type="inferred from homology"/>
<name>A0A8H4QI59_9HELO</name>
<comment type="similarity">
    <text evidence="1">Belongs to the NmrA-type oxidoreductase family.</text>
</comment>
<evidence type="ECO:0000256" key="2">
    <source>
        <dbReference type="ARBA" id="ARBA00022857"/>
    </source>
</evidence>
<feature type="domain" description="NmrA-like" evidence="3">
    <location>
        <begin position="5"/>
        <end position="261"/>
    </location>
</feature>
<dbReference type="GO" id="GO:0005634">
    <property type="term" value="C:nucleus"/>
    <property type="evidence" value="ECO:0007669"/>
    <property type="project" value="TreeGrafter"/>
</dbReference>
<keyword evidence="5" id="KW-1185">Reference proteome</keyword>
<dbReference type="InterPro" id="IPR036291">
    <property type="entry name" value="NAD(P)-bd_dom_sf"/>
</dbReference>